<dbReference type="Proteomes" id="UP000603227">
    <property type="component" value="Unassembled WGS sequence"/>
</dbReference>
<proteinExistence type="predicted"/>
<reference evidence="1" key="2">
    <citation type="submission" date="2020-09" db="EMBL/GenBank/DDBJ databases">
        <authorList>
            <person name="Sun Q."/>
            <person name="Zhou Y."/>
        </authorList>
    </citation>
    <scope>NUCLEOTIDE SEQUENCE</scope>
    <source>
        <strain evidence="1">CGMCC 4.7403</strain>
    </source>
</reference>
<organism evidence="1 2">
    <name type="scientific">Streptomyces capitiformicae</name>
    <dbReference type="NCBI Taxonomy" id="2014920"/>
    <lineage>
        <taxon>Bacteria</taxon>
        <taxon>Bacillati</taxon>
        <taxon>Actinomycetota</taxon>
        <taxon>Actinomycetes</taxon>
        <taxon>Kitasatosporales</taxon>
        <taxon>Streptomycetaceae</taxon>
        <taxon>Streptomyces</taxon>
    </lineage>
</organism>
<dbReference type="EMBL" id="BNAT01000062">
    <property type="protein sequence ID" value="GHE65413.1"/>
    <property type="molecule type" value="Genomic_DNA"/>
</dbReference>
<reference evidence="1" key="1">
    <citation type="journal article" date="2014" name="Int. J. Syst. Evol. Microbiol.">
        <title>Complete genome sequence of Corynebacterium casei LMG S-19264T (=DSM 44701T), isolated from a smear-ripened cheese.</title>
        <authorList>
            <consortium name="US DOE Joint Genome Institute (JGI-PGF)"/>
            <person name="Walter F."/>
            <person name="Albersmeier A."/>
            <person name="Kalinowski J."/>
            <person name="Ruckert C."/>
        </authorList>
    </citation>
    <scope>NUCLEOTIDE SEQUENCE</scope>
    <source>
        <strain evidence="1">CGMCC 4.7403</strain>
    </source>
</reference>
<protein>
    <submittedName>
        <fullName evidence="1">Uncharacterized protein</fullName>
    </submittedName>
</protein>
<dbReference type="AlphaFoldDB" id="A0A918ZR14"/>
<sequence>MVMGGDLADVRLWAGELDVLHERFVTATVLVLIAGQISGTVSASFVVADAGLVLASSSPL</sequence>
<name>A0A918ZR14_9ACTN</name>
<evidence type="ECO:0000313" key="1">
    <source>
        <dbReference type="EMBL" id="GHE65413.1"/>
    </source>
</evidence>
<keyword evidence="2" id="KW-1185">Reference proteome</keyword>
<accession>A0A918ZR14</accession>
<gene>
    <name evidence="1" type="ORF">GCM10017771_88980</name>
</gene>
<comment type="caution">
    <text evidence="1">The sequence shown here is derived from an EMBL/GenBank/DDBJ whole genome shotgun (WGS) entry which is preliminary data.</text>
</comment>
<evidence type="ECO:0000313" key="2">
    <source>
        <dbReference type="Proteomes" id="UP000603227"/>
    </source>
</evidence>